<evidence type="ECO:0000256" key="1">
    <source>
        <dbReference type="SAM" id="MobiDB-lite"/>
    </source>
</evidence>
<evidence type="ECO:0000256" key="2">
    <source>
        <dbReference type="SAM" id="Phobius"/>
    </source>
</evidence>
<evidence type="ECO:0000313" key="4">
    <source>
        <dbReference type="Proteomes" id="UP000613840"/>
    </source>
</evidence>
<feature type="region of interest" description="Disordered" evidence="1">
    <location>
        <begin position="1"/>
        <end position="25"/>
    </location>
</feature>
<keyword evidence="2" id="KW-1133">Transmembrane helix</keyword>
<dbReference type="AlphaFoldDB" id="A0A917S4A1"/>
<keyword evidence="2" id="KW-0812">Transmembrane</keyword>
<comment type="caution">
    <text evidence="3">The sequence shown here is derived from an EMBL/GenBank/DDBJ whole genome shotgun (WGS) entry which is preliminary data.</text>
</comment>
<dbReference type="EMBL" id="BMMZ01000002">
    <property type="protein sequence ID" value="GGL53716.1"/>
    <property type="molecule type" value="Genomic_DNA"/>
</dbReference>
<dbReference type="RefSeq" id="WP_188894087.1">
    <property type="nucleotide sequence ID" value="NZ_BMMZ01000002.1"/>
</dbReference>
<name>A0A917S4A1_9ACTN</name>
<feature type="transmembrane region" description="Helical" evidence="2">
    <location>
        <begin position="40"/>
        <end position="63"/>
    </location>
</feature>
<reference evidence="3" key="1">
    <citation type="journal article" date="2014" name="Int. J. Syst. Evol. Microbiol.">
        <title>Complete genome sequence of Corynebacterium casei LMG S-19264T (=DSM 44701T), isolated from a smear-ripened cheese.</title>
        <authorList>
            <consortium name="US DOE Joint Genome Institute (JGI-PGF)"/>
            <person name="Walter F."/>
            <person name="Albersmeier A."/>
            <person name="Kalinowski J."/>
            <person name="Ruckert C."/>
        </authorList>
    </citation>
    <scope>NUCLEOTIDE SEQUENCE</scope>
    <source>
        <strain evidence="3">CGMCC 4.7306</strain>
    </source>
</reference>
<gene>
    <name evidence="3" type="ORF">GCM10011575_10190</name>
</gene>
<feature type="transmembrane region" description="Helical" evidence="2">
    <location>
        <begin position="75"/>
        <end position="95"/>
    </location>
</feature>
<reference evidence="3" key="2">
    <citation type="submission" date="2020-09" db="EMBL/GenBank/DDBJ databases">
        <authorList>
            <person name="Sun Q."/>
            <person name="Zhou Y."/>
        </authorList>
    </citation>
    <scope>NUCLEOTIDE SEQUENCE</scope>
    <source>
        <strain evidence="3">CGMCC 4.7306</strain>
    </source>
</reference>
<sequence>MVGVEDRNRSARYGSTSGMSDEMTPRSEAEAISLDRVQRVLASVLVVFVMGLISAVLDSYLIFSGKSRMEHSDVIGLWGLSGLIGLLSAGMILMLNRHKPYHPLVLIGLIPMAVSWYWIFH</sequence>
<keyword evidence="2" id="KW-0472">Membrane</keyword>
<keyword evidence="4" id="KW-1185">Reference proteome</keyword>
<protein>
    <submittedName>
        <fullName evidence="3">Uncharacterized protein</fullName>
    </submittedName>
</protein>
<evidence type="ECO:0000313" key="3">
    <source>
        <dbReference type="EMBL" id="GGL53716.1"/>
    </source>
</evidence>
<accession>A0A917S4A1</accession>
<dbReference type="Proteomes" id="UP000613840">
    <property type="component" value="Unassembled WGS sequence"/>
</dbReference>
<organism evidence="3 4">
    <name type="scientific">Microlunatus endophyticus</name>
    <dbReference type="NCBI Taxonomy" id="1716077"/>
    <lineage>
        <taxon>Bacteria</taxon>
        <taxon>Bacillati</taxon>
        <taxon>Actinomycetota</taxon>
        <taxon>Actinomycetes</taxon>
        <taxon>Propionibacteriales</taxon>
        <taxon>Propionibacteriaceae</taxon>
        <taxon>Microlunatus</taxon>
    </lineage>
</organism>
<feature type="transmembrane region" description="Helical" evidence="2">
    <location>
        <begin position="101"/>
        <end position="120"/>
    </location>
</feature>
<proteinExistence type="predicted"/>